<evidence type="ECO:0000313" key="8">
    <source>
        <dbReference type="EMBL" id="ACB85413.1"/>
    </source>
</evidence>
<evidence type="ECO:0000256" key="3">
    <source>
        <dbReference type="ARBA" id="ARBA00022553"/>
    </source>
</evidence>
<dbReference type="Proteomes" id="UP000001683">
    <property type="component" value="Chromosome"/>
</dbReference>
<evidence type="ECO:0000256" key="1">
    <source>
        <dbReference type="ARBA" id="ARBA00000085"/>
    </source>
</evidence>
<dbReference type="EMBL" id="CP001034">
    <property type="protein sequence ID" value="ACB85413.1"/>
    <property type="molecule type" value="Genomic_DNA"/>
</dbReference>
<evidence type="ECO:0000313" key="9">
    <source>
        <dbReference type="Proteomes" id="UP000001683"/>
    </source>
</evidence>
<dbReference type="InterPro" id="IPR013656">
    <property type="entry name" value="PAS_4"/>
</dbReference>
<dbReference type="GO" id="GO:0004673">
    <property type="term" value="F:protein histidine kinase activity"/>
    <property type="evidence" value="ECO:0007669"/>
    <property type="project" value="UniProtKB-EC"/>
</dbReference>
<feature type="domain" description="PAS" evidence="6">
    <location>
        <begin position="111"/>
        <end position="181"/>
    </location>
</feature>
<name>B2A5Z6_NATTJ</name>
<dbReference type="eggNOG" id="COG3829">
    <property type="taxonomic scope" value="Bacteria"/>
</dbReference>
<dbReference type="InterPro" id="IPR013655">
    <property type="entry name" value="PAS_fold_3"/>
</dbReference>
<keyword evidence="4" id="KW-0808">Transferase</keyword>
<feature type="domain" description="PAC" evidence="7">
    <location>
        <begin position="428"/>
        <end position="480"/>
    </location>
</feature>
<dbReference type="CDD" id="cd00130">
    <property type="entry name" value="PAS"/>
    <property type="match status" value="3"/>
</dbReference>
<dbReference type="InterPro" id="IPR000700">
    <property type="entry name" value="PAS-assoc_C"/>
</dbReference>
<organism evidence="8 9">
    <name type="scientific">Natranaerobius thermophilus (strain ATCC BAA-1301 / DSM 18059 / JW/NM-WN-LF)</name>
    <dbReference type="NCBI Taxonomy" id="457570"/>
    <lineage>
        <taxon>Bacteria</taxon>
        <taxon>Bacillati</taxon>
        <taxon>Bacillota</taxon>
        <taxon>Clostridia</taxon>
        <taxon>Natranaerobiales</taxon>
        <taxon>Natranaerobiaceae</taxon>
        <taxon>Natranaerobius</taxon>
    </lineage>
</organism>
<keyword evidence="5" id="KW-0418">Kinase</keyword>
<dbReference type="PANTHER" id="PTHR43304">
    <property type="entry name" value="PHYTOCHROME-LIKE PROTEIN CPH1"/>
    <property type="match status" value="1"/>
</dbReference>
<gene>
    <name evidence="8" type="ordered locus">Nther_1841</name>
</gene>
<evidence type="ECO:0000259" key="6">
    <source>
        <dbReference type="PROSITE" id="PS50112"/>
    </source>
</evidence>
<dbReference type="SUPFAM" id="SSF55785">
    <property type="entry name" value="PYP-like sensor domain (PAS domain)"/>
    <property type="match status" value="4"/>
</dbReference>
<dbReference type="InParanoid" id="B2A5Z6"/>
<reference evidence="8 9" key="1">
    <citation type="submission" date="2008-04" db="EMBL/GenBank/DDBJ databases">
        <title>Complete sequence of chromosome of Natranaerobius thermophilus JW/NM-WN-LF.</title>
        <authorList>
            <consortium name="US DOE Joint Genome Institute"/>
            <person name="Copeland A."/>
            <person name="Lucas S."/>
            <person name="Lapidus A."/>
            <person name="Glavina del Rio T."/>
            <person name="Dalin E."/>
            <person name="Tice H."/>
            <person name="Bruce D."/>
            <person name="Goodwin L."/>
            <person name="Pitluck S."/>
            <person name="Chertkov O."/>
            <person name="Brettin T."/>
            <person name="Detter J.C."/>
            <person name="Han C."/>
            <person name="Kuske C.R."/>
            <person name="Schmutz J."/>
            <person name="Larimer F."/>
            <person name="Land M."/>
            <person name="Hauser L."/>
            <person name="Kyrpides N."/>
            <person name="Lykidis A."/>
            <person name="Mesbah N.M."/>
            <person name="Wiegel J."/>
        </authorList>
    </citation>
    <scope>NUCLEOTIDE SEQUENCE [LARGE SCALE GENOMIC DNA]</scope>
    <source>
        <strain evidence="9">ATCC BAA-1301 / DSM 18059 / JW/NM-WN-LF</strain>
    </source>
</reference>
<dbReference type="Pfam" id="PF08448">
    <property type="entry name" value="PAS_4"/>
    <property type="match status" value="1"/>
</dbReference>
<protein>
    <recommendedName>
        <fullName evidence="2">histidine kinase</fullName>
        <ecNumber evidence="2">2.7.13.3</ecNumber>
    </recommendedName>
</protein>
<dbReference type="KEGG" id="nth:Nther_1841"/>
<evidence type="ECO:0000256" key="5">
    <source>
        <dbReference type="ARBA" id="ARBA00022777"/>
    </source>
</evidence>
<dbReference type="AlphaFoldDB" id="B2A5Z6"/>
<dbReference type="STRING" id="457570.Nther_1841"/>
<comment type="catalytic activity">
    <reaction evidence="1">
        <text>ATP + protein L-histidine = ADP + protein N-phospho-L-histidine.</text>
        <dbReference type="EC" id="2.7.13.3"/>
    </reaction>
</comment>
<proteinExistence type="predicted"/>
<feature type="domain" description="PAS" evidence="6">
    <location>
        <begin position="231"/>
        <end position="303"/>
    </location>
</feature>
<dbReference type="EC" id="2.7.13.3" evidence="2"/>
<dbReference type="InterPro" id="IPR001610">
    <property type="entry name" value="PAC"/>
</dbReference>
<feature type="domain" description="PAS" evidence="6">
    <location>
        <begin position="354"/>
        <end position="425"/>
    </location>
</feature>
<dbReference type="PROSITE" id="PS50113">
    <property type="entry name" value="PAC"/>
    <property type="match status" value="1"/>
</dbReference>
<dbReference type="HOGENOM" id="CLU_538430_0_0_9"/>
<evidence type="ECO:0000256" key="2">
    <source>
        <dbReference type="ARBA" id="ARBA00012438"/>
    </source>
</evidence>
<dbReference type="InterPro" id="IPR035965">
    <property type="entry name" value="PAS-like_dom_sf"/>
</dbReference>
<dbReference type="SMART" id="SM00086">
    <property type="entry name" value="PAC"/>
    <property type="match status" value="4"/>
</dbReference>
<dbReference type="OrthoDB" id="9809348at2"/>
<dbReference type="InterPro" id="IPR052162">
    <property type="entry name" value="Sensor_kinase/Photoreceptor"/>
</dbReference>
<reference evidence="8 9" key="2">
    <citation type="journal article" date="2011" name="J. Bacteriol.">
        <title>Complete genome sequence of the anaerobic, halophilic alkalithermophile Natranaerobius thermophilus JW/NM-WN-LF.</title>
        <authorList>
            <person name="Zhao B."/>
            <person name="Mesbah N.M."/>
            <person name="Dalin E."/>
            <person name="Goodwin L."/>
            <person name="Nolan M."/>
            <person name="Pitluck S."/>
            <person name="Chertkov O."/>
            <person name="Brettin T.S."/>
            <person name="Han J."/>
            <person name="Larimer F.W."/>
            <person name="Land M.L."/>
            <person name="Hauser L."/>
            <person name="Kyrpides N."/>
            <person name="Wiegel J."/>
        </authorList>
    </citation>
    <scope>NUCLEOTIDE SEQUENCE [LARGE SCALE GENOMIC DNA]</scope>
    <source>
        <strain evidence="9">ATCC BAA-1301 / DSM 18059 / JW/NM-WN-LF</strain>
    </source>
</reference>
<dbReference type="PROSITE" id="PS50112">
    <property type="entry name" value="PAS"/>
    <property type="match status" value="3"/>
</dbReference>
<evidence type="ECO:0000259" key="7">
    <source>
        <dbReference type="PROSITE" id="PS50113"/>
    </source>
</evidence>
<keyword evidence="9" id="KW-1185">Reference proteome</keyword>
<keyword evidence="3" id="KW-0597">Phosphoprotein</keyword>
<evidence type="ECO:0000256" key="4">
    <source>
        <dbReference type="ARBA" id="ARBA00022679"/>
    </source>
</evidence>
<accession>B2A5Z6</accession>
<dbReference type="InterPro" id="IPR000014">
    <property type="entry name" value="PAS"/>
</dbReference>
<dbReference type="PANTHER" id="PTHR43304:SF1">
    <property type="entry name" value="PAC DOMAIN-CONTAINING PROTEIN"/>
    <property type="match status" value="1"/>
</dbReference>
<dbReference type="eggNOG" id="COG2202">
    <property type="taxonomic scope" value="Bacteria"/>
</dbReference>
<sequence>MSVEKNGTFCYLKNNKKHQNLTGISLEELRGKTPYQLFEKEQADYIVSKFLTCCQLKDTINFQESLEFPTGKGTFQTILSPILKDGEVVRIVGIGRDITNQRQSQEGLWSSEKKLSTYLDKAPIGVFIINSLGNFIEINQKICTMTGYSKKDLLELSLIDITTSDNYNFNTKVFNNLINDGQVDEFFEINHKNGNKLWLHFQASKIDNDQYICFVGDITKLKESEKSLKKTRKIFNHFLDAIEDGFWYWDIQTGEFFLSDNFYSMLGYEPNELKLNYNDWHKLIHPDDLESVKKEISQKLLREKEGANIEFRAKTKSGSYKWINGKGNVVEFDNNRVPIKAAGIQIDINARKEYEELYKSIVNAAKTVSLIVTDLNGIIREFSPGAEAIFGYTRDEMIGKHVRKIIVSSDLKKIPDFLNKLKREREGFTFETERIRKSGERFPVRLTLQPLFDNEGNFHGTLAIIVDISDLKETEKRLRKSEQRFILLFLKLQQLFIHLNWLIIDQ</sequence>
<dbReference type="Gene3D" id="3.30.450.20">
    <property type="entry name" value="PAS domain"/>
    <property type="match status" value="4"/>
</dbReference>
<dbReference type="SMART" id="SM00091">
    <property type="entry name" value="PAS"/>
    <property type="match status" value="3"/>
</dbReference>
<dbReference type="NCBIfam" id="TIGR00229">
    <property type="entry name" value="sensory_box"/>
    <property type="match status" value="4"/>
</dbReference>
<dbReference type="Pfam" id="PF08447">
    <property type="entry name" value="PAS_3"/>
    <property type="match status" value="1"/>
</dbReference>
<dbReference type="Pfam" id="PF13426">
    <property type="entry name" value="PAS_9"/>
    <property type="match status" value="2"/>
</dbReference>